<gene>
    <name evidence="4" type="ORF">FPL11_01640</name>
</gene>
<organism evidence="4 5">
    <name type="scientific">Spiribacter aquaticus</name>
    <dbReference type="NCBI Taxonomy" id="1935996"/>
    <lineage>
        <taxon>Bacteria</taxon>
        <taxon>Pseudomonadati</taxon>
        <taxon>Pseudomonadota</taxon>
        <taxon>Gammaproteobacteria</taxon>
        <taxon>Chromatiales</taxon>
        <taxon>Ectothiorhodospiraceae</taxon>
        <taxon>Spiribacter</taxon>
    </lineage>
</organism>
<dbReference type="InterPro" id="IPR001296">
    <property type="entry name" value="Glyco_trans_1"/>
</dbReference>
<dbReference type="Pfam" id="PF13439">
    <property type="entry name" value="Glyco_transf_4"/>
    <property type="match status" value="1"/>
</dbReference>
<evidence type="ECO:0000313" key="4">
    <source>
        <dbReference type="EMBL" id="TVO66416.1"/>
    </source>
</evidence>
<dbReference type="InterPro" id="IPR028098">
    <property type="entry name" value="Glyco_trans_4-like_N"/>
</dbReference>
<dbReference type="SUPFAM" id="SSF53756">
    <property type="entry name" value="UDP-Glycosyltransferase/glycogen phosphorylase"/>
    <property type="match status" value="1"/>
</dbReference>
<name>A0A557RMQ5_9GAMM</name>
<keyword evidence="4" id="KW-0808">Transferase</keyword>
<evidence type="ECO:0000259" key="3">
    <source>
        <dbReference type="Pfam" id="PF13439"/>
    </source>
</evidence>
<dbReference type="Gene3D" id="3.40.50.2000">
    <property type="entry name" value="Glycogen Phosphorylase B"/>
    <property type="match status" value="2"/>
</dbReference>
<keyword evidence="5" id="KW-1185">Reference proteome</keyword>
<dbReference type="PANTHER" id="PTHR12526:SF630">
    <property type="entry name" value="GLYCOSYLTRANSFERASE"/>
    <property type="match status" value="1"/>
</dbReference>
<protein>
    <submittedName>
        <fullName evidence="4">Glycosyltransferase family 4 protein</fullName>
    </submittedName>
</protein>
<feature type="region of interest" description="Disordered" evidence="1">
    <location>
        <begin position="1"/>
        <end position="26"/>
    </location>
</feature>
<dbReference type="EMBL" id="VMKP01000001">
    <property type="protein sequence ID" value="TVO66416.1"/>
    <property type="molecule type" value="Genomic_DNA"/>
</dbReference>
<dbReference type="AlphaFoldDB" id="A0A557RMQ5"/>
<dbReference type="GO" id="GO:1901135">
    <property type="term" value="P:carbohydrate derivative metabolic process"/>
    <property type="evidence" value="ECO:0007669"/>
    <property type="project" value="UniProtKB-ARBA"/>
</dbReference>
<evidence type="ECO:0000259" key="2">
    <source>
        <dbReference type="Pfam" id="PF00534"/>
    </source>
</evidence>
<dbReference type="Proteomes" id="UP000316688">
    <property type="component" value="Unassembled WGS sequence"/>
</dbReference>
<sequence>MRDNQHHSSTVITTEGTPMSPTSANPKALIAVGEGHVTEVELIIRLRDHGIDAHAAFESSSPHLTKLRDAGVPTRTLDLKSNIDLPKAKLIRNWVIHERFDILHGLGNRQVANFITASYGLKNKVIAYRGAVGHVSRWDPTCYLKWLNPRLDCLICVSNAVKADLASNGVPETKLVTIHKGHDISWYSGLDRHTARHEINELFAIPEDSILVGMVANMRYIKGADMLIQALHFLPDNVHAILIGEVRDPNIEKLASNSNIASRVHFTGYRSDAVHILAGLDINTAPSRREGLPKSVIEGMAQGIPAVVTNAGGLPEIIDDGDNGFIVPIDDLNAFSRHLAKLIADSELRDRMGQRAKEKMLRSFDIRKTVESTAALYHQLLP</sequence>
<reference evidence="4 5" key="1">
    <citation type="submission" date="2019-07" db="EMBL/GenBank/DDBJ databases">
        <title>Reclasification of Spiribacter aquaticus.</title>
        <authorList>
            <person name="Leon M.J."/>
            <person name="Sanchez-Porro C."/>
            <person name="Ventosa A."/>
        </authorList>
    </citation>
    <scope>NUCLEOTIDE SEQUENCE [LARGE SCALE GENOMIC DNA]</scope>
    <source>
        <strain evidence="4 5">SP30</strain>
    </source>
</reference>
<feature type="domain" description="Glycosyltransferase subfamily 4-like N-terminal" evidence="3">
    <location>
        <begin position="41"/>
        <end position="185"/>
    </location>
</feature>
<evidence type="ECO:0000256" key="1">
    <source>
        <dbReference type="SAM" id="MobiDB-lite"/>
    </source>
</evidence>
<feature type="compositionally biased region" description="Polar residues" evidence="1">
    <location>
        <begin position="7"/>
        <end position="25"/>
    </location>
</feature>
<proteinExistence type="predicted"/>
<accession>A0A557RMQ5</accession>
<dbReference type="GO" id="GO:0016757">
    <property type="term" value="F:glycosyltransferase activity"/>
    <property type="evidence" value="ECO:0007669"/>
    <property type="project" value="InterPro"/>
</dbReference>
<evidence type="ECO:0000313" key="5">
    <source>
        <dbReference type="Proteomes" id="UP000316688"/>
    </source>
</evidence>
<dbReference type="Pfam" id="PF00534">
    <property type="entry name" value="Glycos_transf_1"/>
    <property type="match status" value="1"/>
</dbReference>
<dbReference type="CDD" id="cd03801">
    <property type="entry name" value="GT4_PimA-like"/>
    <property type="match status" value="1"/>
</dbReference>
<feature type="domain" description="Glycosyl transferase family 1" evidence="2">
    <location>
        <begin position="201"/>
        <end position="358"/>
    </location>
</feature>
<comment type="caution">
    <text evidence="4">The sequence shown here is derived from an EMBL/GenBank/DDBJ whole genome shotgun (WGS) entry which is preliminary data.</text>
</comment>
<dbReference type="PANTHER" id="PTHR12526">
    <property type="entry name" value="GLYCOSYLTRANSFERASE"/>
    <property type="match status" value="1"/>
</dbReference>